<sequence>MATDPQTPTFPQNKRYAMHFRHRNPPTNVITARFPTPKTDPILPSKISLTTCQFPTPATIDEALSLPQCQTPPPVPPHGTKGTPPRHPLPRSQSSGWWMDNRKSPTPKDEPKSRKTNHGTIATDATENHPAFESDRFAVLTPATREPILLPGEMQAEQSGWKVGLPKPSQAQVEAYHTYKAKADIAREKDREQHVRVPSKIVSYDYAYSPQVQSRAVEQQQQHAEEMRRARDRRIEREREKRKALELGISTPNNGPTPAGSFPISPPIPQQSWSSPSSQNTAKRHVQYGGQGPPVANDASPVPISLRRKPVAPITTPTRLRAVHRNAHTSQEAADVGIGASRSTPSPTRSKIRVKAKPKYPPGPLQPANAPQKESWFGLSSRNNAHNHASSSSSSTQSSTSSSSRSQSSTIPYRYKYRRRADTTGTSATSNSRTPADVIFGYRNEDITGTMAATTPGASRYTKPSRGKDKADILQTTVHAQHKKRDESKYGVSRWGWLRPAGPRVHKLSPVPPASTHAGNKTSRTGPSGPEVDGAQEAQTRSQTPRPSGLRSYMDPFIQHATPLQTHHSTPLSSHPPSPKKPFLHKSHPPLSKPPAPSPPSTFDTGLHQITTLFSLIFKLLLIVYILVGLYFLLDAVRQAMYTLGAPFRVGKMVGRYVWVGGCWVRRGVGKGWERWGVKIALKGGWRGVRFW</sequence>
<feature type="compositionally biased region" description="Low complexity" evidence="1">
    <location>
        <begin position="380"/>
        <end position="409"/>
    </location>
</feature>
<dbReference type="AlphaFoldDB" id="A0A6A5W8L5"/>
<keyword evidence="2" id="KW-0812">Transmembrane</keyword>
<organism evidence="3 4">
    <name type="scientific">Amniculicola lignicola CBS 123094</name>
    <dbReference type="NCBI Taxonomy" id="1392246"/>
    <lineage>
        <taxon>Eukaryota</taxon>
        <taxon>Fungi</taxon>
        <taxon>Dikarya</taxon>
        <taxon>Ascomycota</taxon>
        <taxon>Pezizomycotina</taxon>
        <taxon>Dothideomycetes</taxon>
        <taxon>Pleosporomycetidae</taxon>
        <taxon>Pleosporales</taxon>
        <taxon>Amniculicolaceae</taxon>
        <taxon>Amniculicola</taxon>
    </lineage>
</organism>
<feature type="compositionally biased region" description="Basic and acidic residues" evidence="1">
    <location>
        <begin position="100"/>
        <end position="113"/>
    </location>
</feature>
<reference evidence="3" key="1">
    <citation type="journal article" date="2020" name="Stud. Mycol.">
        <title>101 Dothideomycetes genomes: a test case for predicting lifestyles and emergence of pathogens.</title>
        <authorList>
            <person name="Haridas S."/>
            <person name="Albert R."/>
            <person name="Binder M."/>
            <person name="Bloem J."/>
            <person name="Labutti K."/>
            <person name="Salamov A."/>
            <person name="Andreopoulos B."/>
            <person name="Baker S."/>
            <person name="Barry K."/>
            <person name="Bills G."/>
            <person name="Bluhm B."/>
            <person name="Cannon C."/>
            <person name="Castanera R."/>
            <person name="Culley D."/>
            <person name="Daum C."/>
            <person name="Ezra D."/>
            <person name="Gonzalez J."/>
            <person name="Henrissat B."/>
            <person name="Kuo A."/>
            <person name="Liang C."/>
            <person name="Lipzen A."/>
            <person name="Lutzoni F."/>
            <person name="Magnuson J."/>
            <person name="Mondo S."/>
            <person name="Nolan M."/>
            <person name="Ohm R."/>
            <person name="Pangilinan J."/>
            <person name="Park H.-J."/>
            <person name="Ramirez L."/>
            <person name="Alfaro M."/>
            <person name="Sun H."/>
            <person name="Tritt A."/>
            <person name="Yoshinaga Y."/>
            <person name="Zwiers L.-H."/>
            <person name="Turgeon B."/>
            <person name="Goodwin S."/>
            <person name="Spatafora J."/>
            <person name="Crous P."/>
            <person name="Grigoriev I."/>
        </authorList>
    </citation>
    <scope>NUCLEOTIDE SEQUENCE</scope>
    <source>
        <strain evidence="3">CBS 123094</strain>
    </source>
</reference>
<dbReference type="Proteomes" id="UP000799779">
    <property type="component" value="Unassembled WGS sequence"/>
</dbReference>
<proteinExistence type="predicted"/>
<feature type="region of interest" description="Disordered" evidence="1">
    <location>
        <begin position="316"/>
        <end position="436"/>
    </location>
</feature>
<feature type="compositionally biased region" description="Basic and acidic residues" evidence="1">
    <location>
        <begin position="223"/>
        <end position="245"/>
    </location>
</feature>
<feature type="region of interest" description="Disordered" evidence="1">
    <location>
        <begin position="215"/>
        <end position="302"/>
    </location>
</feature>
<feature type="compositionally biased region" description="Polar residues" evidence="1">
    <location>
        <begin position="517"/>
        <end position="526"/>
    </location>
</feature>
<feature type="region of interest" description="Disordered" evidence="1">
    <location>
        <begin position="66"/>
        <end position="122"/>
    </location>
</feature>
<evidence type="ECO:0000256" key="2">
    <source>
        <dbReference type="SAM" id="Phobius"/>
    </source>
</evidence>
<accession>A0A6A5W8L5</accession>
<evidence type="ECO:0000256" key="1">
    <source>
        <dbReference type="SAM" id="MobiDB-lite"/>
    </source>
</evidence>
<feature type="compositionally biased region" description="Polar residues" evidence="1">
    <location>
        <begin position="423"/>
        <end position="434"/>
    </location>
</feature>
<feature type="transmembrane region" description="Helical" evidence="2">
    <location>
        <begin position="613"/>
        <end position="634"/>
    </location>
</feature>
<feature type="compositionally biased region" description="Pro residues" evidence="1">
    <location>
        <begin position="591"/>
        <end position="600"/>
    </location>
</feature>
<feature type="region of interest" description="Disordered" evidence="1">
    <location>
        <begin position="450"/>
        <end position="469"/>
    </location>
</feature>
<dbReference type="OrthoDB" id="3755781at2759"/>
<feature type="compositionally biased region" description="Low complexity" evidence="1">
    <location>
        <begin position="270"/>
        <end position="279"/>
    </location>
</feature>
<feature type="region of interest" description="Disordered" evidence="1">
    <location>
        <begin position="500"/>
        <end position="602"/>
    </location>
</feature>
<dbReference type="EMBL" id="ML977639">
    <property type="protein sequence ID" value="KAF1995455.1"/>
    <property type="molecule type" value="Genomic_DNA"/>
</dbReference>
<protein>
    <submittedName>
        <fullName evidence="3">Uncharacterized protein</fullName>
    </submittedName>
</protein>
<gene>
    <name evidence="3" type="ORF">P154DRAFT_580888</name>
</gene>
<name>A0A6A5W8L5_9PLEO</name>
<keyword evidence="2" id="KW-0472">Membrane</keyword>
<keyword evidence="4" id="KW-1185">Reference proteome</keyword>
<keyword evidence="2" id="KW-1133">Transmembrane helix</keyword>
<feature type="compositionally biased region" description="Polar residues" evidence="1">
    <location>
        <begin position="537"/>
        <end position="546"/>
    </location>
</feature>
<evidence type="ECO:0000313" key="3">
    <source>
        <dbReference type="EMBL" id="KAF1995455.1"/>
    </source>
</evidence>
<evidence type="ECO:0000313" key="4">
    <source>
        <dbReference type="Proteomes" id="UP000799779"/>
    </source>
</evidence>